<evidence type="ECO:0000256" key="3">
    <source>
        <dbReference type="ARBA" id="ARBA00022598"/>
    </source>
</evidence>
<keyword evidence="4" id="KW-0547">Nucleotide-binding</keyword>
<evidence type="ECO:0000256" key="4">
    <source>
        <dbReference type="ARBA" id="ARBA00022741"/>
    </source>
</evidence>
<comment type="similarity">
    <text evidence="1">Belongs to the class-II aminoacyl-tRNA synthetase family.</text>
</comment>
<keyword evidence="3" id="KW-0436">Ligase</keyword>
<dbReference type="GO" id="GO:0006433">
    <property type="term" value="P:prolyl-tRNA aminoacylation"/>
    <property type="evidence" value="ECO:0007669"/>
    <property type="project" value="InterPro"/>
</dbReference>
<dbReference type="EC" id="6.1.1.15" evidence="2"/>
<gene>
    <name evidence="12" type="ORF">QBC33DRAFT_556329</name>
</gene>
<keyword evidence="7" id="KW-0030">Aminoacyl-tRNA synthetase</keyword>
<proteinExistence type="inferred from homology"/>
<dbReference type="Proteomes" id="UP001244011">
    <property type="component" value="Unassembled WGS sequence"/>
</dbReference>
<dbReference type="Gene3D" id="3.30.930.10">
    <property type="entry name" value="Bira Bifunctional Protein, Domain 2"/>
    <property type="match status" value="2"/>
</dbReference>
<dbReference type="InterPro" id="IPR036621">
    <property type="entry name" value="Anticodon-bd_dom_sf"/>
</dbReference>
<dbReference type="PROSITE" id="PS50862">
    <property type="entry name" value="AA_TRNA_LIGASE_II"/>
    <property type="match status" value="1"/>
</dbReference>
<dbReference type="InterPro" id="IPR002314">
    <property type="entry name" value="aa-tRNA-synt_IIb"/>
</dbReference>
<evidence type="ECO:0000259" key="11">
    <source>
        <dbReference type="PROSITE" id="PS50862"/>
    </source>
</evidence>
<dbReference type="InterPro" id="IPR002316">
    <property type="entry name" value="Pro-tRNA-ligase_IIa"/>
</dbReference>
<dbReference type="InterPro" id="IPR004154">
    <property type="entry name" value="Anticodon-bd"/>
</dbReference>
<keyword evidence="13" id="KW-1185">Reference proteome</keyword>
<evidence type="ECO:0000256" key="1">
    <source>
        <dbReference type="ARBA" id="ARBA00008226"/>
    </source>
</evidence>
<protein>
    <recommendedName>
        <fullName evidence="2">proline--tRNA ligase</fullName>
        <ecNumber evidence="2">6.1.1.15</ecNumber>
    </recommendedName>
    <alternativeName>
        <fullName evidence="8">Prolyl-tRNA synthetase</fullName>
    </alternativeName>
</protein>
<evidence type="ECO:0000256" key="8">
    <source>
        <dbReference type="ARBA" id="ARBA00029731"/>
    </source>
</evidence>
<dbReference type="SUPFAM" id="SSF52954">
    <property type="entry name" value="Class II aaRS ABD-related"/>
    <property type="match status" value="1"/>
</dbReference>
<keyword evidence="6" id="KW-0648">Protein biosynthesis</keyword>
<dbReference type="GeneID" id="85312904"/>
<evidence type="ECO:0000256" key="9">
    <source>
        <dbReference type="ARBA" id="ARBA00047671"/>
    </source>
</evidence>
<accession>A0AAJ0C5N4</accession>
<dbReference type="RefSeq" id="XP_060286120.1">
    <property type="nucleotide sequence ID" value="XM_060429717.1"/>
</dbReference>
<evidence type="ECO:0000256" key="6">
    <source>
        <dbReference type="ARBA" id="ARBA00022917"/>
    </source>
</evidence>
<dbReference type="InterPro" id="IPR006195">
    <property type="entry name" value="aa-tRNA-synth_II"/>
</dbReference>
<feature type="domain" description="Aminoacyl-transfer RNA synthetases class-II family profile" evidence="11">
    <location>
        <begin position="1"/>
        <end position="441"/>
    </location>
</feature>
<evidence type="ECO:0000256" key="2">
    <source>
        <dbReference type="ARBA" id="ARBA00012831"/>
    </source>
</evidence>
<comment type="caution">
    <text evidence="12">The sequence shown here is derived from an EMBL/GenBank/DDBJ whole genome shotgun (WGS) entry which is preliminary data.</text>
</comment>
<evidence type="ECO:0000313" key="13">
    <source>
        <dbReference type="Proteomes" id="UP001244011"/>
    </source>
</evidence>
<sequence length="547" mass="60549">MLPLGRRVEDKIQHLIDQHMQSLGASRLSLSTISSESLWEKSGRLKNVASELFRFVDRKGSPYLLSPTHEEEITTLVSRAVKSYKQLPLRLYQITRKYRDEFRPRHGLLRGREFIMKDLYTFDSTIPSALETYEQIRAAYVEIFAALKLPILVAKASSGDMGGDLSHEYHLPTSLGEDHVVSCSDCDYIINDELAETRPSGKHEASGRIHVWRGITKDRSTLINVWYPESVEGASGSGPREYTDADINIYTVKSLFPDLDGGIENPLPHWVDVISSRKDDGIRLVNIVDCRLPSSFLDSIKNQSPGIPVWPDGLGQTPPPSISTVMDSDKDGGTLNLLRIRTGDKCPQCSSGTLKVQKAIELGHTFHLGTRYSEPLDARVSIPSNMLPESGSSSGPAQPVASKGDEVVSVPMQMGCHGIGVTRIIGAIADHLADEKGLNWPREVAPYEVVVIPGKGLDGDAEDVFDALSAYGRPAERVLDAILDDRDSSFAWKLNDADLVGYPVIVVLGREWKARRRCEVQCRRLGVKEHVGMDELPVFVTNLLDQL</sequence>
<evidence type="ECO:0000256" key="7">
    <source>
        <dbReference type="ARBA" id="ARBA00023146"/>
    </source>
</evidence>
<evidence type="ECO:0000256" key="10">
    <source>
        <dbReference type="SAM" id="MobiDB-lite"/>
    </source>
</evidence>
<dbReference type="Gene3D" id="3.40.50.800">
    <property type="entry name" value="Anticodon-binding domain"/>
    <property type="match status" value="1"/>
</dbReference>
<dbReference type="PANTHER" id="PTHR42753:SF2">
    <property type="entry name" value="PROLINE--TRNA LIGASE"/>
    <property type="match status" value="1"/>
</dbReference>
<dbReference type="SUPFAM" id="SSF55681">
    <property type="entry name" value="Class II aaRS and biotin synthetases"/>
    <property type="match status" value="1"/>
</dbReference>
<dbReference type="EMBL" id="MU839001">
    <property type="protein sequence ID" value="KAK1769907.1"/>
    <property type="molecule type" value="Genomic_DNA"/>
</dbReference>
<keyword evidence="5" id="KW-0067">ATP-binding</keyword>
<evidence type="ECO:0000313" key="12">
    <source>
        <dbReference type="EMBL" id="KAK1769907.1"/>
    </source>
</evidence>
<organism evidence="12 13">
    <name type="scientific">Phialemonium atrogriseum</name>
    <dbReference type="NCBI Taxonomy" id="1093897"/>
    <lineage>
        <taxon>Eukaryota</taxon>
        <taxon>Fungi</taxon>
        <taxon>Dikarya</taxon>
        <taxon>Ascomycota</taxon>
        <taxon>Pezizomycotina</taxon>
        <taxon>Sordariomycetes</taxon>
        <taxon>Sordariomycetidae</taxon>
        <taxon>Cephalothecales</taxon>
        <taxon>Cephalothecaceae</taxon>
        <taxon>Phialemonium</taxon>
    </lineage>
</organism>
<dbReference type="InterPro" id="IPR050062">
    <property type="entry name" value="Pro-tRNA_synthetase"/>
</dbReference>
<dbReference type="GO" id="GO:0005739">
    <property type="term" value="C:mitochondrion"/>
    <property type="evidence" value="ECO:0007669"/>
    <property type="project" value="TreeGrafter"/>
</dbReference>
<dbReference type="PRINTS" id="PR01046">
    <property type="entry name" value="TRNASYNTHPRO"/>
</dbReference>
<dbReference type="Pfam" id="PF03129">
    <property type="entry name" value="HGTP_anticodon"/>
    <property type="match status" value="1"/>
</dbReference>
<dbReference type="Pfam" id="PF00587">
    <property type="entry name" value="tRNA-synt_2b"/>
    <property type="match status" value="1"/>
</dbReference>
<reference evidence="12" key="1">
    <citation type="submission" date="2023-06" db="EMBL/GenBank/DDBJ databases">
        <title>Genome-scale phylogeny and comparative genomics of the fungal order Sordariales.</title>
        <authorList>
            <consortium name="Lawrence Berkeley National Laboratory"/>
            <person name="Hensen N."/>
            <person name="Bonometti L."/>
            <person name="Westerberg I."/>
            <person name="Brannstrom I.O."/>
            <person name="Guillou S."/>
            <person name="Cros-Aarteil S."/>
            <person name="Calhoun S."/>
            <person name="Haridas S."/>
            <person name="Kuo A."/>
            <person name="Mondo S."/>
            <person name="Pangilinan J."/>
            <person name="Riley R."/>
            <person name="Labutti K."/>
            <person name="Andreopoulos B."/>
            <person name="Lipzen A."/>
            <person name="Chen C."/>
            <person name="Yanf M."/>
            <person name="Daum C."/>
            <person name="Ng V."/>
            <person name="Clum A."/>
            <person name="Steindorff A."/>
            <person name="Ohm R."/>
            <person name="Martin F."/>
            <person name="Silar P."/>
            <person name="Natvig D."/>
            <person name="Lalanne C."/>
            <person name="Gautier V."/>
            <person name="Ament-Velasquez S.L."/>
            <person name="Kruys A."/>
            <person name="Hutchinson M.I."/>
            <person name="Powell A.J."/>
            <person name="Barry K."/>
            <person name="Miller A.N."/>
            <person name="Grigoriev I.V."/>
            <person name="Debuchy R."/>
            <person name="Gladieux P."/>
            <person name="Thoren M.H."/>
            <person name="Johannesson H."/>
        </authorList>
    </citation>
    <scope>NUCLEOTIDE SEQUENCE</scope>
    <source>
        <strain evidence="12">8032-3</strain>
    </source>
</reference>
<dbReference type="GO" id="GO:0005524">
    <property type="term" value="F:ATP binding"/>
    <property type="evidence" value="ECO:0007669"/>
    <property type="project" value="UniProtKB-KW"/>
</dbReference>
<evidence type="ECO:0000256" key="5">
    <source>
        <dbReference type="ARBA" id="ARBA00022840"/>
    </source>
</evidence>
<dbReference type="InterPro" id="IPR045864">
    <property type="entry name" value="aa-tRNA-synth_II/BPL/LPL"/>
</dbReference>
<dbReference type="GO" id="GO:0004827">
    <property type="term" value="F:proline-tRNA ligase activity"/>
    <property type="evidence" value="ECO:0007669"/>
    <property type="project" value="UniProtKB-EC"/>
</dbReference>
<feature type="region of interest" description="Disordered" evidence="10">
    <location>
        <begin position="383"/>
        <end position="404"/>
    </location>
</feature>
<name>A0AAJ0C5N4_9PEZI</name>
<dbReference type="AlphaFoldDB" id="A0AAJ0C5N4"/>
<comment type="catalytic activity">
    <reaction evidence="9">
        <text>tRNA(Pro) + L-proline + ATP = L-prolyl-tRNA(Pro) + AMP + diphosphate</text>
        <dbReference type="Rhea" id="RHEA:14305"/>
        <dbReference type="Rhea" id="RHEA-COMP:9700"/>
        <dbReference type="Rhea" id="RHEA-COMP:9702"/>
        <dbReference type="ChEBI" id="CHEBI:30616"/>
        <dbReference type="ChEBI" id="CHEBI:33019"/>
        <dbReference type="ChEBI" id="CHEBI:60039"/>
        <dbReference type="ChEBI" id="CHEBI:78442"/>
        <dbReference type="ChEBI" id="CHEBI:78532"/>
        <dbReference type="ChEBI" id="CHEBI:456215"/>
        <dbReference type="EC" id="6.1.1.15"/>
    </reaction>
</comment>
<dbReference type="PANTHER" id="PTHR42753">
    <property type="entry name" value="MITOCHONDRIAL RIBOSOME PROTEIN L39/PROLYL-TRNA LIGASE FAMILY MEMBER"/>
    <property type="match status" value="1"/>
</dbReference>